<feature type="compositionally biased region" description="Polar residues" evidence="1">
    <location>
        <begin position="382"/>
        <end position="393"/>
    </location>
</feature>
<feature type="region of interest" description="Disordered" evidence="1">
    <location>
        <begin position="382"/>
        <end position="424"/>
    </location>
</feature>
<protein>
    <recommendedName>
        <fullName evidence="2">Trafficking protein particle complex II-specific subunit 65 IgD3 domain-containing protein</fullName>
    </recommendedName>
</protein>
<accession>A0A6G1GUV1</accession>
<dbReference type="EMBL" id="ML977166">
    <property type="protein sequence ID" value="KAF1984733.1"/>
    <property type="molecule type" value="Genomic_DNA"/>
</dbReference>
<dbReference type="Proteomes" id="UP000800041">
    <property type="component" value="Unassembled WGS sequence"/>
</dbReference>
<evidence type="ECO:0000256" key="1">
    <source>
        <dbReference type="SAM" id="MobiDB-lite"/>
    </source>
</evidence>
<sequence>MPAATPEPAPRTSSEFVESSIIEAFVPENGNTELTDLLTGWQGDSDNSDGGSLLPFISQRQFLLLDEEVPVYIVLRTPFIDENLLKSYLSRLAINLEAYATGIVVPPNAKSGHDIQVGHKEILLSETLKESEEPFVVASNSEAEDDNSAQRYVHIFWRLNVTLSRPRAKVQKLAVYFAPSASLRPAENIKSEVIEDEYLQSYNPTAINLLQAFENDAALAGVRPRLSALRITKVAPSAPIAKELLRPIRKGPRRLFRSAPLLLWRIRYSKCTTPPQTTTVIASIDFEITAFAGCDVSLDHVHMGITNGDVRPLGTVLPIRCRTGDQVTLLFQLSPQTLDLAHTSSSDESHTLDVEVAARALISETCTPKVLVKFKTNVDLSMGSTGMNNSRPQSFIRPGSRDRPSSAHRGDRPDSDSIRSSHEVEATTGAGISITVSGPRRVYIGEVFLWSIFAVNRSEDIQRLAIMVIPRRKRTEGRALIPKRYSGNNAGKFTEQEAVAEAVLDESVVYALQKNAVMEPTELVCLSTDIRIGPLAASACYTTELKFLALAPGVLHVDALRLVDLATQETIDIRDLPDIIALERETD</sequence>
<keyword evidence="4" id="KW-1185">Reference proteome</keyword>
<proteinExistence type="predicted"/>
<evidence type="ECO:0000313" key="3">
    <source>
        <dbReference type="EMBL" id="KAF1984733.1"/>
    </source>
</evidence>
<evidence type="ECO:0000259" key="2">
    <source>
        <dbReference type="Pfam" id="PF12735"/>
    </source>
</evidence>
<dbReference type="PANTHER" id="PTHR28159">
    <property type="entry name" value="TRAFFICKING PROTEIN PARTICLE COMPLEX II-SPECIFIC SUBUNIT 65"/>
    <property type="match status" value="1"/>
</dbReference>
<evidence type="ECO:0000313" key="4">
    <source>
        <dbReference type="Proteomes" id="UP000800041"/>
    </source>
</evidence>
<reference evidence="3" key="1">
    <citation type="journal article" date="2020" name="Stud. Mycol.">
        <title>101 Dothideomycetes genomes: a test case for predicting lifestyles and emergence of pathogens.</title>
        <authorList>
            <person name="Haridas S."/>
            <person name="Albert R."/>
            <person name="Binder M."/>
            <person name="Bloem J."/>
            <person name="Labutti K."/>
            <person name="Salamov A."/>
            <person name="Andreopoulos B."/>
            <person name="Baker S."/>
            <person name="Barry K."/>
            <person name="Bills G."/>
            <person name="Bluhm B."/>
            <person name="Cannon C."/>
            <person name="Castanera R."/>
            <person name="Culley D."/>
            <person name="Daum C."/>
            <person name="Ezra D."/>
            <person name="Gonzalez J."/>
            <person name="Henrissat B."/>
            <person name="Kuo A."/>
            <person name="Liang C."/>
            <person name="Lipzen A."/>
            <person name="Lutzoni F."/>
            <person name="Magnuson J."/>
            <person name="Mondo S."/>
            <person name="Nolan M."/>
            <person name="Ohm R."/>
            <person name="Pangilinan J."/>
            <person name="Park H.-J."/>
            <person name="Ramirez L."/>
            <person name="Alfaro M."/>
            <person name="Sun H."/>
            <person name="Tritt A."/>
            <person name="Yoshinaga Y."/>
            <person name="Zwiers L.-H."/>
            <person name="Turgeon B."/>
            <person name="Goodwin S."/>
            <person name="Spatafora J."/>
            <person name="Crous P."/>
            <person name="Grigoriev I."/>
        </authorList>
    </citation>
    <scope>NUCLEOTIDE SEQUENCE</scope>
    <source>
        <strain evidence="3">CBS 113979</strain>
    </source>
</reference>
<dbReference type="InterPro" id="IPR024662">
    <property type="entry name" value="Trs65"/>
</dbReference>
<feature type="compositionally biased region" description="Basic and acidic residues" evidence="1">
    <location>
        <begin position="399"/>
        <end position="424"/>
    </location>
</feature>
<dbReference type="InterPro" id="IPR055420">
    <property type="entry name" value="IgD3_Trs65"/>
</dbReference>
<dbReference type="PANTHER" id="PTHR28159:SF1">
    <property type="entry name" value="TRAFFICKING PROTEIN PARTICLE COMPLEX II-SPECIFIC SUBUNIT 65"/>
    <property type="match status" value="1"/>
</dbReference>
<dbReference type="OrthoDB" id="5345392at2759"/>
<gene>
    <name evidence="3" type="ORF">K402DRAFT_335957</name>
</gene>
<feature type="domain" description="Trafficking protein particle complex II-specific subunit 65 IgD3" evidence="2">
    <location>
        <begin position="421"/>
        <end position="581"/>
    </location>
</feature>
<dbReference type="GO" id="GO:0006891">
    <property type="term" value="P:intra-Golgi vesicle-mediated transport"/>
    <property type="evidence" value="ECO:0007669"/>
    <property type="project" value="InterPro"/>
</dbReference>
<organism evidence="3 4">
    <name type="scientific">Aulographum hederae CBS 113979</name>
    <dbReference type="NCBI Taxonomy" id="1176131"/>
    <lineage>
        <taxon>Eukaryota</taxon>
        <taxon>Fungi</taxon>
        <taxon>Dikarya</taxon>
        <taxon>Ascomycota</taxon>
        <taxon>Pezizomycotina</taxon>
        <taxon>Dothideomycetes</taxon>
        <taxon>Pleosporomycetidae</taxon>
        <taxon>Aulographales</taxon>
        <taxon>Aulographaceae</taxon>
    </lineage>
</organism>
<dbReference type="GO" id="GO:0005802">
    <property type="term" value="C:trans-Golgi network"/>
    <property type="evidence" value="ECO:0007669"/>
    <property type="project" value="TreeGrafter"/>
</dbReference>
<name>A0A6G1GUV1_9PEZI</name>
<dbReference type="AlphaFoldDB" id="A0A6G1GUV1"/>
<dbReference type="GO" id="GO:1990071">
    <property type="term" value="C:TRAPPII protein complex"/>
    <property type="evidence" value="ECO:0007669"/>
    <property type="project" value="InterPro"/>
</dbReference>
<dbReference type="Pfam" id="PF12735">
    <property type="entry name" value="IgD3_Trs65"/>
    <property type="match status" value="1"/>
</dbReference>